<dbReference type="GO" id="GO:0008841">
    <property type="term" value="F:dihydrofolate synthase activity"/>
    <property type="evidence" value="ECO:0007669"/>
    <property type="project" value="TreeGrafter"/>
</dbReference>
<keyword evidence="9" id="KW-1185">Reference proteome</keyword>
<evidence type="ECO:0000313" key="8">
    <source>
        <dbReference type="EMBL" id="SFB71142.1"/>
    </source>
</evidence>
<proteinExistence type="inferred from homology"/>
<keyword evidence="3" id="KW-0479">Metal-binding</keyword>
<dbReference type="InterPro" id="IPR036615">
    <property type="entry name" value="Mur_ligase_C_dom_sf"/>
</dbReference>
<dbReference type="PANTHER" id="PTHR11136:SF0">
    <property type="entry name" value="DIHYDROFOLATE SYNTHETASE-RELATED"/>
    <property type="match status" value="1"/>
</dbReference>
<dbReference type="SUPFAM" id="SSF53623">
    <property type="entry name" value="MurD-like peptide ligases, catalytic domain"/>
    <property type="match status" value="1"/>
</dbReference>
<feature type="domain" description="Mur ligase central" evidence="7">
    <location>
        <begin position="48"/>
        <end position="270"/>
    </location>
</feature>
<organism evidence="8 9">
    <name type="scientific">Brevinema andersonii</name>
    <dbReference type="NCBI Taxonomy" id="34097"/>
    <lineage>
        <taxon>Bacteria</taxon>
        <taxon>Pseudomonadati</taxon>
        <taxon>Spirochaetota</taxon>
        <taxon>Spirochaetia</taxon>
        <taxon>Brevinematales</taxon>
        <taxon>Brevinemataceae</taxon>
        <taxon>Brevinema</taxon>
    </lineage>
</organism>
<keyword evidence="6" id="KW-0460">Magnesium</keyword>
<gene>
    <name evidence="8" type="ORF">SAMN02745150_00405</name>
</gene>
<evidence type="ECO:0000256" key="3">
    <source>
        <dbReference type="ARBA" id="ARBA00022723"/>
    </source>
</evidence>
<dbReference type="Gene3D" id="3.40.1190.10">
    <property type="entry name" value="Mur-like, catalytic domain"/>
    <property type="match status" value="1"/>
</dbReference>
<accession>A0A1I1D9W7</accession>
<evidence type="ECO:0000313" key="9">
    <source>
        <dbReference type="Proteomes" id="UP000240042"/>
    </source>
</evidence>
<dbReference type="InterPro" id="IPR001645">
    <property type="entry name" value="Folylpolyglutamate_synth"/>
</dbReference>
<evidence type="ECO:0000256" key="6">
    <source>
        <dbReference type="ARBA" id="ARBA00022842"/>
    </source>
</evidence>
<evidence type="ECO:0000259" key="7">
    <source>
        <dbReference type="Pfam" id="PF08245"/>
    </source>
</evidence>
<dbReference type="InterPro" id="IPR036565">
    <property type="entry name" value="Mur-like_cat_sf"/>
</dbReference>
<dbReference type="Proteomes" id="UP000240042">
    <property type="component" value="Unassembled WGS sequence"/>
</dbReference>
<dbReference type="InterPro" id="IPR013221">
    <property type="entry name" value="Mur_ligase_cen"/>
</dbReference>
<dbReference type="GO" id="GO:0046872">
    <property type="term" value="F:metal ion binding"/>
    <property type="evidence" value="ECO:0007669"/>
    <property type="project" value="UniProtKB-KW"/>
</dbReference>
<keyword evidence="5" id="KW-0067">ATP-binding</keyword>
<dbReference type="STRING" id="34097.SAMN02745150_00405"/>
<keyword evidence="4" id="KW-0547">Nucleotide-binding</keyword>
<dbReference type="AlphaFoldDB" id="A0A1I1D9W7"/>
<evidence type="ECO:0000256" key="1">
    <source>
        <dbReference type="ARBA" id="ARBA00008276"/>
    </source>
</evidence>
<dbReference type="RefSeq" id="WP_092317922.1">
    <property type="nucleotide sequence ID" value="NZ_FOKY01000001.1"/>
</dbReference>
<sequence length="422" mass="48315">MNFKESAQAIMNLGVSNRNVDLSVYPRRVAELLQNQGFDPNQFKFFHVTGSKGKGSLSRTIFQLLTAERHKVGLFTSPHIFSIRERFEDNDGLISEQDFINLVNKYLPLFRQYELHFFEACLFLALVYFSSRNLEYVVLEVGIGGRFDPTNFCVPECALIGHISMEHRDFLGDTIQKIAYDKAGIMKPGILTFSADQSHEVRKIFEDENKGKLIFFHDAVSLENFEVSKNGCFFDLYVKSGNKVAQFPKIFLKRLSYANVYNFCLAVAAVEHVLGSLSQDSVNKTAVQSIPYRMQLFDGPVLADTAHNGQSFLNLCRTLDEWLQWKDVILYVSVMDNKEFQDIADVLAEYRHLWSEIRVFDFETPGRKISGGIQLYEKLDNMAAVYLGILDDSQMVRLVPYTCWAGSFYSIPLFESIRMLSL</sequence>
<reference evidence="9" key="1">
    <citation type="submission" date="2016-10" db="EMBL/GenBank/DDBJ databases">
        <authorList>
            <person name="Varghese N."/>
            <person name="Submissions S."/>
        </authorList>
    </citation>
    <scope>NUCLEOTIDE SEQUENCE [LARGE SCALE GENOMIC DNA]</scope>
    <source>
        <strain evidence="9">ATCC 43811</strain>
    </source>
</reference>
<dbReference type="GO" id="GO:0005737">
    <property type="term" value="C:cytoplasm"/>
    <property type="evidence" value="ECO:0007669"/>
    <property type="project" value="TreeGrafter"/>
</dbReference>
<dbReference type="GO" id="GO:0005524">
    <property type="term" value="F:ATP binding"/>
    <property type="evidence" value="ECO:0007669"/>
    <property type="project" value="UniProtKB-KW"/>
</dbReference>
<evidence type="ECO:0000256" key="4">
    <source>
        <dbReference type="ARBA" id="ARBA00022741"/>
    </source>
</evidence>
<dbReference type="EMBL" id="FOKY01000001">
    <property type="protein sequence ID" value="SFB71142.1"/>
    <property type="molecule type" value="Genomic_DNA"/>
</dbReference>
<comment type="similarity">
    <text evidence="1">Belongs to the folylpolyglutamate synthase family.</text>
</comment>
<dbReference type="SUPFAM" id="SSF53244">
    <property type="entry name" value="MurD-like peptide ligases, peptide-binding domain"/>
    <property type="match status" value="1"/>
</dbReference>
<evidence type="ECO:0000256" key="5">
    <source>
        <dbReference type="ARBA" id="ARBA00022840"/>
    </source>
</evidence>
<dbReference type="Pfam" id="PF08245">
    <property type="entry name" value="Mur_ligase_M"/>
    <property type="match status" value="1"/>
</dbReference>
<protein>
    <submittedName>
        <fullName evidence="8">Dihydrofolate synthase / folylpolyglutamate synthase</fullName>
    </submittedName>
</protein>
<name>A0A1I1D9W7_BREAD</name>
<evidence type="ECO:0000256" key="2">
    <source>
        <dbReference type="ARBA" id="ARBA00022598"/>
    </source>
</evidence>
<dbReference type="PANTHER" id="PTHR11136">
    <property type="entry name" value="FOLYLPOLYGLUTAMATE SYNTHASE-RELATED"/>
    <property type="match status" value="1"/>
</dbReference>
<dbReference type="OrthoDB" id="9809356at2"/>
<keyword evidence="2" id="KW-0436">Ligase</keyword>
<dbReference type="NCBIfam" id="TIGR01499">
    <property type="entry name" value="folC"/>
    <property type="match status" value="1"/>
</dbReference>
<dbReference type="GO" id="GO:0004326">
    <property type="term" value="F:tetrahydrofolylpolyglutamate synthase activity"/>
    <property type="evidence" value="ECO:0007669"/>
    <property type="project" value="InterPro"/>
</dbReference>
<dbReference type="Gene3D" id="3.90.190.20">
    <property type="entry name" value="Mur ligase, C-terminal domain"/>
    <property type="match status" value="1"/>
</dbReference>